<dbReference type="OrthoDB" id="8244441at2"/>
<dbReference type="Gene3D" id="3.20.20.140">
    <property type="entry name" value="Metal-dependent hydrolases"/>
    <property type="match status" value="1"/>
</dbReference>
<feature type="domain" description="Amidohydrolase-related" evidence="1">
    <location>
        <begin position="250"/>
        <end position="386"/>
    </location>
</feature>
<dbReference type="AlphaFoldDB" id="A0A3D9SMC5"/>
<keyword evidence="3" id="KW-1185">Reference proteome</keyword>
<sequence>MSSIHEYINQLRIIDGHEHLATPQIRKRENHDFFSLMHYLDSDLVTSGMKRGALDRRNGSEEERAAIFLKYWERTSNTTYARMFRTAMQDLYGFNDWSVAGVLDVNEKVKAATHNPDWYNHVLYEKSGIDLAFTLIQTTKLEYDLFRPIMFMDFTFKLRNRKDIHDVERAAGVNVHTFAGYLEAVDALLHRFKSEGMVATKLGHAYWRSLGCTKPTYQEAESVFNKLLTRTLEDGYSQAQTEDLQDYLIHYVIQRSIAYDLPIQIHTGHHETSVSSNGNLIPNSNATLLLPLLAEYQDAKFVLLHCSFPYHETYLSIAKNYPNVYADFTWMYIISPTAAKQILHQMIEMVPQSKIQGFGGDYNYIEGTYAHLKLARGIIADTLSEKIAEGAMKESDAMRFADKIFRDNLIDIYQLDLKKL</sequence>
<accession>A0A3D9SMC5</accession>
<organism evidence="2 3">
    <name type="scientific">Paenibacillus taihuensis</name>
    <dbReference type="NCBI Taxonomy" id="1156355"/>
    <lineage>
        <taxon>Bacteria</taxon>
        <taxon>Bacillati</taxon>
        <taxon>Bacillota</taxon>
        <taxon>Bacilli</taxon>
        <taxon>Bacillales</taxon>
        <taxon>Paenibacillaceae</taxon>
        <taxon>Paenibacillus</taxon>
    </lineage>
</organism>
<protein>
    <submittedName>
        <fullName evidence="2">Amidohydrolase family protein</fullName>
    </submittedName>
</protein>
<dbReference type="Gene3D" id="1.10.2020.10">
    <property type="entry name" value="uronate isomerase, domain 2, chain A"/>
    <property type="match status" value="1"/>
</dbReference>
<dbReference type="EMBL" id="QTTN01000003">
    <property type="protein sequence ID" value="REE92714.1"/>
    <property type="molecule type" value="Genomic_DNA"/>
</dbReference>
<dbReference type="InterPro" id="IPR032466">
    <property type="entry name" value="Metal_Hydrolase"/>
</dbReference>
<dbReference type="PANTHER" id="PTHR43383">
    <property type="entry name" value="NODULIN 6"/>
    <property type="match status" value="1"/>
</dbReference>
<evidence type="ECO:0000313" key="2">
    <source>
        <dbReference type="EMBL" id="REE92714.1"/>
    </source>
</evidence>
<name>A0A3D9SMC5_9BACL</name>
<dbReference type="Pfam" id="PF04909">
    <property type="entry name" value="Amidohydro_2"/>
    <property type="match status" value="1"/>
</dbReference>
<gene>
    <name evidence="2" type="ORF">A8990_10312</name>
</gene>
<keyword evidence="2" id="KW-0378">Hydrolase</keyword>
<proteinExistence type="predicted"/>
<comment type="caution">
    <text evidence="2">The sequence shown here is derived from an EMBL/GenBank/DDBJ whole genome shotgun (WGS) entry which is preliminary data.</text>
</comment>
<dbReference type="PANTHER" id="PTHR43383:SF2">
    <property type="entry name" value="AMIDOHYDROLASE 2 FAMILY PROTEIN"/>
    <property type="match status" value="1"/>
</dbReference>
<dbReference type="InterPro" id="IPR006680">
    <property type="entry name" value="Amidohydro-rel"/>
</dbReference>
<dbReference type="Proteomes" id="UP000256304">
    <property type="component" value="Unassembled WGS sequence"/>
</dbReference>
<reference evidence="2 3" key="1">
    <citation type="submission" date="2018-08" db="EMBL/GenBank/DDBJ databases">
        <title>Genomic Encyclopedia of Type Strains, Phase III (KMG-III): the genomes of soil and plant-associated and newly described type strains.</title>
        <authorList>
            <person name="Whitman W."/>
        </authorList>
    </citation>
    <scope>NUCLEOTIDE SEQUENCE [LARGE SCALE GENOMIC DNA]</scope>
    <source>
        <strain evidence="2 3">CGMCC 1.10966</strain>
    </source>
</reference>
<dbReference type="SUPFAM" id="SSF51556">
    <property type="entry name" value="Metallo-dependent hydrolases"/>
    <property type="match status" value="1"/>
</dbReference>
<dbReference type="GO" id="GO:0016787">
    <property type="term" value="F:hydrolase activity"/>
    <property type="evidence" value="ECO:0007669"/>
    <property type="project" value="UniProtKB-KW"/>
</dbReference>
<evidence type="ECO:0000313" key="3">
    <source>
        <dbReference type="Proteomes" id="UP000256304"/>
    </source>
</evidence>
<evidence type="ECO:0000259" key="1">
    <source>
        <dbReference type="Pfam" id="PF04909"/>
    </source>
</evidence>
<dbReference type="RefSeq" id="WP_116187644.1">
    <property type="nucleotide sequence ID" value="NZ_QTTN01000003.1"/>
</dbReference>